<dbReference type="AlphaFoldDB" id="A0A2G9R5Y7"/>
<protein>
    <submittedName>
        <fullName evidence="1">Uncharacterized protein</fullName>
    </submittedName>
</protein>
<proteinExistence type="predicted"/>
<dbReference type="EMBL" id="KV961622">
    <property type="protein sequence ID" value="PIO23297.1"/>
    <property type="molecule type" value="Genomic_DNA"/>
</dbReference>
<gene>
    <name evidence="1" type="ORF">AB205_0043020</name>
</gene>
<evidence type="ECO:0000313" key="2">
    <source>
        <dbReference type="Proteomes" id="UP000228934"/>
    </source>
</evidence>
<organism evidence="1 2">
    <name type="scientific">Aquarana catesbeiana</name>
    <name type="common">American bullfrog</name>
    <name type="synonym">Rana catesbeiana</name>
    <dbReference type="NCBI Taxonomy" id="8400"/>
    <lineage>
        <taxon>Eukaryota</taxon>
        <taxon>Metazoa</taxon>
        <taxon>Chordata</taxon>
        <taxon>Craniata</taxon>
        <taxon>Vertebrata</taxon>
        <taxon>Euteleostomi</taxon>
        <taxon>Amphibia</taxon>
        <taxon>Batrachia</taxon>
        <taxon>Anura</taxon>
        <taxon>Neobatrachia</taxon>
        <taxon>Ranoidea</taxon>
        <taxon>Ranidae</taxon>
        <taxon>Aquarana</taxon>
    </lineage>
</organism>
<name>A0A2G9R5Y7_AQUCT</name>
<dbReference type="Proteomes" id="UP000228934">
    <property type="component" value="Unassembled WGS sequence"/>
</dbReference>
<keyword evidence="2" id="KW-1185">Reference proteome</keyword>
<evidence type="ECO:0000313" key="1">
    <source>
        <dbReference type="EMBL" id="PIO23297.1"/>
    </source>
</evidence>
<sequence>MSLQQKSWYQGQTSVCSAQQQQQYLWSCKELPQLRCWSPDRGSKTSAPHLWQFRRLMVRRGQSFPSGFQRCREEKQPFPLPNKEDEFPVKADGASVPTCTLQGCWAVGPDPQQHDRWSSVTLSSLQRLKELQGEGPVQASPQRRAYSLREAEVGWVSNTLFGTTCLGYCVDTSIRGLELLTNFGVPPSC</sequence>
<reference evidence="2" key="1">
    <citation type="journal article" date="2017" name="Nat. Commun.">
        <title>The North American bullfrog draft genome provides insight into hormonal regulation of long noncoding RNA.</title>
        <authorList>
            <person name="Hammond S.A."/>
            <person name="Warren R.L."/>
            <person name="Vandervalk B.P."/>
            <person name="Kucuk E."/>
            <person name="Khan H."/>
            <person name="Gibb E.A."/>
            <person name="Pandoh P."/>
            <person name="Kirk H."/>
            <person name="Zhao Y."/>
            <person name="Jones M."/>
            <person name="Mungall A.J."/>
            <person name="Coope R."/>
            <person name="Pleasance S."/>
            <person name="Moore R.A."/>
            <person name="Holt R.A."/>
            <person name="Round J.M."/>
            <person name="Ohora S."/>
            <person name="Walle B.V."/>
            <person name="Veldhoen N."/>
            <person name="Helbing C.C."/>
            <person name="Birol I."/>
        </authorList>
    </citation>
    <scope>NUCLEOTIDE SEQUENCE [LARGE SCALE GENOMIC DNA]</scope>
</reference>
<accession>A0A2G9R5Y7</accession>